<dbReference type="GO" id="GO:1990756">
    <property type="term" value="F:ubiquitin-like ligase-substrate adaptor activity"/>
    <property type="evidence" value="ECO:0007669"/>
    <property type="project" value="TreeGrafter"/>
</dbReference>
<name>A0A182T9L5_9DIPT</name>
<dbReference type="VEuPathDB" id="VectorBase:AMAM022420"/>
<evidence type="ECO:0000313" key="3">
    <source>
        <dbReference type="Proteomes" id="UP000075901"/>
    </source>
</evidence>
<sequence>MEQNHMAMVAFSVDSTNHSSIVSSNRERQLERVRKMDEIMTAMRRSKEAEQQPPQPQQQQQQPADQPLIEEQRQEVAHVSGLGNINSDHAYVAISPGGSDPINPKRVKRNGLAIYVCDVSHLMRCRFCTCDPSIQWQELKNSGLIGGAPNHHTFSTMVNGNGELIVFGGLNKNHNSENMSVSNSVHVLTVPTSVV</sequence>
<dbReference type="InterPro" id="IPR052821">
    <property type="entry name" value="F-box_only_SRC"/>
</dbReference>
<proteinExistence type="predicted"/>
<dbReference type="AlphaFoldDB" id="A0A182T9L5"/>
<dbReference type="EnsemblMetazoa" id="AMAM022420-RA">
    <property type="protein sequence ID" value="AMAM022420-PA"/>
    <property type="gene ID" value="AMAM022420"/>
</dbReference>
<feature type="region of interest" description="Disordered" evidence="1">
    <location>
        <begin position="43"/>
        <end position="67"/>
    </location>
</feature>
<dbReference type="GO" id="GO:0019005">
    <property type="term" value="C:SCF ubiquitin ligase complex"/>
    <property type="evidence" value="ECO:0007669"/>
    <property type="project" value="TreeGrafter"/>
</dbReference>
<reference evidence="2" key="2">
    <citation type="submission" date="2020-05" db="UniProtKB">
        <authorList>
            <consortium name="EnsemblMetazoa"/>
        </authorList>
    </citation>
    <scope>IDENTIFICATION</scope>
    <source>
        <strain evidence="2">maculatus3</strain>
    </source>
</reference>
<keyword evidence="3" id="KW-1185">Reference proteome</keyword>
<evidence type="ECO:0000313" key="2">
    <source>
        <dbReference type="EnsemblMetazoa" id="AMAM022420-PA"/>
    </source>
</evidence>
<dbReference type="Proteomes" id="UP000075901">
    <property type="component" value="Unassembled WGS sequence"/>
</dbReference>
<accession>A0A182T9L5</accession>
<evidence type="ECO:0000256" key="1">
    <source>
        <dbReference type="SAM" id="MobiDB-lite"/>
    </source>
</evidence>
<reference evidence="3" key="1">
    <citation type="submission" date="2013-09" db="EMBL/GenBank/DDBJ databases">
        <title>The Genome Sequence of Anopheles maculatus species B.</title>
        <authorList>
            <consortium name="The Broad Institute Genomics Platform"/>
            <person name="Neafsey D.E."/>
            <person name="Besansky N."/>
            <person name="Howell P."/>
            <person name="Walton C."/>
            <person name="Young S.K."/>
            <person name="Zeng Q."/>
            <person name="Gargeya S."/>
            <person name="Fitzgerald M."/>
            <person name="Haas B."/>
            <person name="Abouelleil A."/>
            <person name="Allen A.W."/>
            <person name="Alvarado L."/>
            <person name="Arachchi H.M."/>
            <person name="Berlin A.M."/>
            <person name="Chapman S.B."/>
            <person name="Gainer-Dewar J."/>
            <person name="Goldberg J."/>
            <person name="Griggs A."/>
            <person name="Gujja S."/>
            <person name="Hansen M."/>
            <person name="Howarth C."/>
            <person name="Imamovic A."/>
            <person name="Ireland A."/>
            <person name="Larimer J."/>
            <person name="McCowan C."/>
            <person name="Murphy C."/>
            <person name="Pearson M."/>
            <person name="Poon T.W."/>
            <person name="Priest M."/>
            <person name="Roberts A."/>
            <person name="Saif S."/>
            <person name="Shea T."/>
            <person name="Sisk P."/>
            <person name="Sykes S."/>
            <person name="Wortman J."/>
            <person name="Nusbaum C."/>
            <person name="Birren B."/>
        </authorList>
    </citation>
    <scope>NUCLEOTIDE SEQUENCE [LARGE SCALE GENOMIC DNA]</scope>
    <source>
        <strain evidence="3">maculatus3</strain>
    </source>
</reference>
<protein>
    <submittedName>
        <fullName evidence="2">Uncharacterized protein</fullName>
    </submittedName>
</protein>
<dbReference type="PANTHER" id="PTHR46432:SF1">
    <property type="entry name" value="F-BOX ONLY PROTEIN 42"/>
    <property type="match status" value="1"/>
</dbReference>
<organism evidence="2 3">
    <name type="scientific">Anopheles maculatus</name>
    <dbReference type="NCBI Taxonomy" id="74869"/>
    <lineage>
        <taxon>Eukaryota</taxon>
        <taxon>Metazoa</taxon>
        <taxon>Ecdysozoa</taxon>
        <taxon>Arthropoda</taxon>
        <taxon>Hexapoda</taxon>
        <taxon>Insecta</taxon>
        <taxon>Pterygota</taxon>
        <taxon>Neoptera</taxon>
        <taxon>Endopterygota</taxon>
        <taxon>Diptera</taxon>
        <taxon>Nematocera</taxon>
        <taxon>Culicoidea</taxon>
        <taxon>Culicidae</taxon>
        <taxon>Anophelinae</taxon>
        <taxon>Anopheles</taxon>
        <taxon>Anopheles maculatus group</taxon>
    </lineage>
</organism>
<dbReference type="PANTHER" id="PTHR46432">
    <property type="entry name" value="F-BOX ONLY PROTEIN 42"/>
    <property type="match status" value="1"/>
</dbReference>